<gene>
    <name evidence="6" type="ORF">HHK36_017178</name>
</gene>
<feature type="domain" description="BHLH" evidence="5">
    <location>
        <begin position="75"/>
        <end position="127"/>
    </location>
</feature>
<dbReference type="InterPro" id="IPR015660">
    <property type="entry name" value="MASH1/Ascl1a-like"/>
</dbReference>
<dbReference type="SMART" id="SM00353">
    <property type="entry name" value="HLH"/>
    <property type="match status" value="1"/>
</dbReference>
<dbReference type="AlphaFoldDB" id="A0A835DCK6"/>
<evidence type="ECO:0000256" key="2">
    <source>
        <dbReference type="ARBA" id="ARBA00023125"/>
    </source>
</evidence>
<keyword evidence="7" id="KW-1185">Reference proteome</keyword>
<dbReference type="FunFam" id="4.10.280.10:FF:000074">
    <property type="entry name" value="Transcription factor ORG2"/>
    <property type="match status" value="1"/>
</dbReference>
<comment type="caution">
    <text evidence="6">The sequence shown here is derived from an EMBL/GenBank/DDBJ whole genome shotgun (WGS) entry which is preliminary data.</text>
</comment>
<keyword evidence="1" id="KW-0805">Transcription regulation</keyword>
<dbReference type="SUPFAM" id="SSF47459">
    <property type="entry name" value="HLH, helix-loop-helix DNA-binding domain"/>
    <property type="match status" value="1"/>
</dbReference>
<dbReference type="OMA" id="EMMVQIS"/>
<dbReference type="GO" id="GO:0000977">
    <property type="term" value="F:RNA polymerase II transcription regulatory region sequence-specific DNA binding"/>
    <property type="evidence" value="ECO:0007669"/>
    <property type="project" value="TreeGrafter"/>
</dbReference>
<proteinExistence type="predicted"/>
<organism evidence="6 7">
    <name type="scientific">Tetracentron sinense</name>
    <name type="common">Spur-leaf</name>
    <dbReference type="NCBI Taxonomy" id="13715"/>
    <lineage>
        <taxon>Eukaryota</taxon>
        <taxon>Viridiplantae</taxon>
        <taxon>Streptophyta</taxon>
        <taxon>Embryophyta</taxon>
        <taxon>Tracheophyta</taxon>
        <taxon>Spermatophyta</taxon>
        <taxon>Magnoliopsida</taxon>
        <taxon>Trochodendrales</taxon>
        <taxon>Trochodendraceae</taxon>
        <taxon>Tetracentron</taxon>
    </lineage>
</organism>
<evidence type="ECO:0000313" key="7">
    <source>
        <dbReference type="Proteomes" id="UP000655225"/>
    </source>
</evidence>
<keyword evidence="2" id="KW-0238">DNA-binding</keyword>
<dbReference type="Proteomes" id="UP000655225">
    <property type="component" value="Unassembled WGS sequence"/>
</dbReference>
<dbReference type="EMBL" id="JABCRI010000011">
    <property type="protein sequence ID" value="KAF8398251.1"/>
    <property type="molecule type" value="Genomic_DNA"/>
</dbReference>
<dbReference type="GO" id="GO:0042594">
    <property type="term" value="P:response to starvation"/>
    <property type="evidence" value="ECO:0007669"/>
    <property type="project" value="UniProtKB-ARBA"/>
</dbReference>
<dbReference type="InterPro" id="IPR036638">
    <property type="entry name" value="HLH_DNA-bd_sf"/>
</dbReference>
<dbReference type="PROSITE" id="PS50888">
    <property type="entry name" value="BHLH"/>
    <property type="match status" value="1"/>
</dbReference>
<dbReference type="GO" id="GO:0000981">
    <property type="term" value="F:DNA-binding transcription factor activity, RNA polymerase II-specific"/>
    <property type="evidence" value="ECO:0007669"/>
    <property type="project" value="TreeGrafter"/>
</dbReference>
<dbReference type="OrthoDB" id="6106870at2759"/>
<keyword evidence="4" id="KW-0539">Nucleus</keyword>
<dbReference type="Gene3D" id="4.10.280.10">
    <property type="entry name" value="Helix-loop-helix DNA-binding domain"/>
    <property type="match status" value="1"/>
</dbReference>
<keyword evidence="3" id="KW-0804">Transcription</keyword>
<evidence type="ECO:0000256" key="1">
    <source>
        <dbReference type="ARBA" id="ARBA00023015"/>
    </source>
</evidence>
<dbReference type="GO" id="GO:0046983">
    <property type="term" value="F:protein dimerization activity"/>
    <property type="evidence" value="ECO:0007669"/>
    <property type="project" value="InterPro"/>
</dbReference>
<dbReference type="GO" id="GO:0090575">
    <property type="term" value="C:RNA polymerase II transcription regulator complex"/>
    <property type="evidence" value="ECO:0007669"/>
    <property type="project" value="TreeGrafter"/>
</dbReference>
<evidence type="ECO:0000313" key="6">
    <source>
        <dbReference type="EMBL" id="KAF8398251.1"/>
    </source>
</evidence>
<name>A0A835DCK6_TETSI</name>
<accession>A0A835DCK6</accession>
<dbReference type="InterPro" id="IPR011598">
    <property type="entry name" value="bHLH_dom"/>
</dbReference>
<dbReference type="PANTHER" id="PTHR13935:SF41">
    <property type="entry name" value="TRANSCRIPTION FACTOR ORG2-RELATED"/>
    <property type="match status" value="1"/>
</dbReference>
<reference evidence="6 7" key="1">
    <citation type="submission" date="2020-04" db="EMBL/GenBank/DDBJ databases">
        <title>Plant Genome Project.</title>
        <authorList>
            <person name="Zhang R.-G."/>
        </authorList>
    </citation>
    <scope>NUCLEOTIDE SEQUENCE [LARGE SCALE GENOMIC DNA]</scope>
    <source>
        <strain evidence="6">YNK0</strain>
        <tissue evidence="6">Leaf</tissue>
    </source>
</reference>
<protein>
    <recommendedName>
        <fullName evidence="5">BHLH domain-containing protein</fullName>
    </recommendedName>
</protein>
<dbReference type="PANTHER" id="PTHR13935">
    <property type="entry name" value="ACHAETE-SCUTE TRANSCRIPTION FACTOR-RELATED"/>
    <property type="match status" value="1"/>
</dbReference>
<dbReference type="Pfam" id="PF00010">
    <property type="entry name" value="HLH"/>
    <property type="match status" value="1"/>
</dbReference>
<sequence>MLASSPPLVSTFGWPLEDSMKHEQNNWTGNDPFVNCNYRETKTPDSFLHFPTSQPQIELEESRPSSSISGNPMILKKLNHNASERDRRQKLNSLYSSLRSLLPETDQTKKLSIPNTISRVLKYIPELQKQVERLIQTKEEILSSVSKQGDQTHLEKQRKRSLPTVSASRVHNGEFVIQICTFQLNKSSFSEVLLNLEENGLQVLNASSFASVGERVFYNLHLQV</sequence>
<evidence type="ECO:0000259" key="5">
    <source>
        <dbReference type="PROSITE" id="PS50888"/>
    </source>
</evidence>
<evidence type="ECO:0000256" key="4">
    <source>
        <dbReference type="ARBA" id="ARBA00023242"/>
    </source>
</evidence>
<evidence type="ECO:0000256" key="3">
    <source>
        <dbReference type="ARBA" id="ARBA00023163"/>
    </source>
</evidence>